<evidence type="ECO:0000256" key="7">
    <source>
        <dbReference type="ARBA" id="ARBA00022741"/>
    </source>
</evidence>
<evidence type="ECO:0000256" key="8">
    <source>
        <dbReference type="ARBA" id="ARBA00022840"/>
    </source>
</evidence>
<dbReference type="InterPro" id="IPR027417">
    <property type="entry name" value="P-loop_NTPase"/>
</dbReference>
<dbReference type="Proteomes" id="UP000004947">
    <property type="component" value="Unassembled WGS sequence"/>
</dbReference>
<comment type="caution">
    <text evidence="11">The sequence shown here is derived from an EMBL/GenBank/DDBJ whole genome shotgun (WGS) entry which is preliminary data.</text>
</comment>
<dbReference type="OrthoDB" id="9815896at2"/>
<protein>
    <recommendedName>
        <fullName evidence="3">tRNA threonylcarbamoyladenosine biosynthesis protein TsaE</fullName>
    </recommendedName>
    <alternativeName>
        <fullName evidence="10">t(6)A37 threonylcarbamoyladenosine biosynthesis protein TsaE</fullName>
    </alternativeName>
</protein>
<keyword evidence="12" id="KW-1185">Reference proteome</keyword>
<dbReference type="Gene3D" id="3.40.50.300">
    <property type="entry name" value="P-loop containing nucleotide triphosphate hydrolases"/>
    <property type="match status" value="1"/>
</dbReference>
<evidence type="ECO:0000313" key="11">
    <source>
        <dbReference type="EMBL" id="EDM26283.1"/>
    </source>
</evidence>
<keyword evidence="4" id="KW-0963">Cytoplasm</keyword>
<evidence type="ECO:0000256" key="2">
    <source>
        <dbReference type="ARBA" id="ARBA00007599"/>
    </source>
</evidence>
<evidence type="ECO:0000256" key="10">
    <source>
        <dbReference type="ARBA" id="ARBA00032441"/>
    </source>
</evidence>
<dbReference type="NCBIfam" id="TIGR00150">
    <property type="entry name" value="T6A_YjeE"/>
    <property type="match status" value="1"/>
</dbReference>
<evidence type="ECO:0000256" key="6">
    <source>
        <dbReference type="ARBA" id="ARBA00022723"/>
    </source>
</evidence>
<gene>
    <name evidence="11" type="ORF">LNTAR_24269</name>
</gene>
<keyword evidence="8" id="KW-0067">ATP-binding</keyword>
<evidence type="ECO:0000256" key="5">
    <source>
        <dbReference type="ARBA" id="ARBA00022694"/>
    </source>
</evidence>
<evidence type="ECO:0000256" key="1">
    <source>
        <dbReference type="ARBA" id="ARBA00004496"/>
    </source>
</evidence>
<dbReference type="GO" id="GO:0046872">
    <property type="term" value="F:metal ion binding"/>
    <property type="evidence" value="ECO:0007669"/>
    <property type="project" value="UniProtKB-KW"/>
</dbReference>
<keyword evidence="7" id="KW-0547">Nucleotide-binding</keyword>
<keyword evidence="5" id="KW-0819">tRNA processing</keyword>
<dbReference type="GO" id="GO:0002949">
    <property type="term" value="P:tRNA threonylcarbamoyladenosine modification"/>
    <property type="evidence" value="ECO:0007669"/>
    <property type="project" value="InterPro"/>
</dbReference>
<dbReference type="SUPFAM" id="SSF52540">
    <property type="entry name" value="P-loop containing nucleoside triphosphate hydrolases"/>
    <property type="match status" value="1"/>
</dbReference>
<dbReference type="GO" id="GO:0005737">
    <property type="term" value="C:cytoplasm"/>
    <property type="evidence" value="ECO:0007669"/>
    <property type="project" value="UniProtKB-SubCell"/>
</dbReference>
<dbReference type="PANTHER" id="PTHR33540:SF2">
    <property type="entry name" value="TRNA THREONYLCARBAMOYLADENOSINE BIOSYNTHESIS PROTEIN TSAE"/>
    <property type="match status" value="1"/>
</dbReference>
<keyword evidence="9" id="KW-0460">Magnesium</keyword>
<dbReference type="GO" id="GO:0005524">
    <property type="term" value="F:ATP binding"/>
    <property type="evidence" value="ECO:0007669"/>
    <property type="project" value="UniProtKB-KW"/>
</dbReference>
<name>A6DQ42_9BACT</name>
<sequence>MISHSEQETATIAADFAKRISAPNVITLCGDLGAGKSCFARAFLQSLGVKGAITSPTFSLVNLYQSESGVQLAHMDLYRLEDDEEAYQAGIEEILHDPNTISLVEWPERLSWMLPKDALAINISHQGETERKIDLPDMNS</sequence>
<dbReference type="RefSeq" id="WP_007279973.1">
    <property type="nucleotide sequence ID" value="NZ_ABCK01000018.1"/>
</dbReference>
<reference evidence="11 12" key="1">
    <citation type="journal article" date="2010" name="J. Bacteriol.">
        <title>Genome sequence of Lentisphaera araneosa HTCC2155T, the type species of the order Lentisphaerales in the phylum Lentisphaerae.</title>
        <authorList>
            <person name="Thrash J.C."/>
            <person name="Cho J.C."/>
            <person name="Vergin K.L."/>
            <person name="Morris R.M."/>
            <person name="Giovannoni S.J."/>
        </authorList>
    </citation>
    <scope>NUCLEOTIDE SEQUENCE [LARGE SCALE GENOMIC DNA]</scope>
    <source>
        <strain evidence="11 12">HTCC2155</strain>
    </source>
</reference>
<comment type="similarity">
    <text evidence="2">Belongs to the TsaE family.</text>
</comment>
<dbReference type="Pfam" id="PF02367">
    <property type="entry name" value="TsaE"/>
    <property type="match status" value="1"/>
</dbReference>
<evidence type="ECO:0000256" key="9">
    <source>
        <dbReference type="ARBA" id="ARBA00022842"/>
    </source>
</evidence>
<evidence type="ECO:0000256" key="4">
    <source>
        <dbReference type="ARBA" id="ARBA00022490"/>
    </source>
</evidence>
<evidence type="ECO:0000256" key="3">
    <source>
        <dbReference type="ARBA" id="ARBA00019010"/>
    </source>
</evidence>
<comment type="subcellular location">
    <subcellularLocation>
        <location evidence="1">Cytoplasm</location>
    </subcellularLocation>
</comment>
<dbReference type="PANTHER" id="PTHR33540">
    <property type="entry name" value="TRNA THREONYLCARBAMOYLADENOSINE BIOSYNTHESIS PROTEIN TSAE"/>
    <property type="match status" value="1"/>
</dbReference>
<evidence type="ECO:0000313" key="12">
    <source>
        <dbReference type="Proteomes" id="UP000004947"/>
    </source>
</evidence>
<dbReference type="InterPro" id="IPR003442">
    <property type="entry name" value="T6A_TsaE"/>
</dbReference>
<dbReference type="AlphaFoldDB" id="A6DQ42"/>
<proteinExistence type="inferred from homology"/>
<dbReference type="EMBL" id="ABCK01000018">
    <property type="protein sequence ID" value="EDM26283.1"/>
    <property type="molecule type" value="Genomic_DNA"/>
</dbReference>
<dbReference type="eggNOG" id="COG0802">
    <property type="taxonomic scope" value="Bacteria"/>
</dbReference>
<dbReference type="STRING" id="313628.LNTAR_24269"/>
<accession>A6DQ42</accession>
<organism evidence="11 12">
    <name type="scientific">Lentisphaera araneosa HTCC2155</name>
    <dbReference type="NCBI Taxonomy" id="313628"/>
    <lineage>
        <taxon>Bacteria</taxon>
        <taxon>Pseudomonadati</taxon>
        <taxon>Lentisphaerota</taxon>
        <taxon>Lentisphaeria</taxon>
        <taxon>Lentisphaerales</taxon>
        <taxon>Lentisphaeraceae</taxon>
        <taxon>Lentisphaera</taxon>
    </lineage>
</organism>
<keyword evidence="6" id="KW-0479">Metal-binding</keyword>